<reference evidence="1 2" key="1">
    <citation type="submission" date="2020-07" db="EMBL/GenBank/DDBJ databases">
        <authorList>
            <person name="Cui H."/>
        </authorList>
    </citation>
    <scope>NUCLEOTIDE SEQUENCE [LARGE SCALE GENOMIC DNA]</scope>
    <source>
        <strain evidence="1 2">YPL8</strain>
    </source>
</reference>
<gene>
    <name evidence="1" type="ORF">HYG82_03175</name>
</gene>
<dbReference type="RefSeq" id="WP_179259659.1">
    <property type="nucleotide sequence ID" value="NZ_CP058601.1"/>
</dbReference>
<dbReference type="OrthoDB" id="229973at2157"/>
<dbReference type="GeneID" id="56032260"/>
<dbReference type="Proteomes" id="UP000509241">
    <property type="component" value="Chromosome"/>
</dbReference>
<organism evidence="1 2">
    <name type="scientific">Natrinema halophilum</name>
    <dbReference type="NCBI Taxonomy" id="1699371"/>
    <lineage>
        <taxon>Archaea</taxon>
        <taxon>Methanobacteriati</taxon>
        <taxon>Methanobacteriota</taxon>
        <taxon>Stenosarchaea group</taxon>
        <taxon>Halobacteria</taxon>
        <taxon>Halobacteriales</taxon>
        <taxon>Natrialbaceae</taxon>
        <taxon>Natrinema</taxon>
    </lineage>
</organism>
<evidence type="ECO:0000313" key="1">
    <source>
        <dbReference type="EMBL" id="QLG47917.1"/>
    </source>
</evidence>
<protein>
    <submittedName>
        <fullName evidence="1">Uncharacterized protein</fullName>
    </submittedName>
</protein>
<sequence>MSFASDGSGPFCGALGCTEAADVVIDHPERGEIVVCNDCTSGYVVVRHV</sequence>
<dbReference type="EMBL" id="CP058601">
    <property type="protein sequence ID" value="QLG47917.1"/>
    <property type="molecule type" value="Genomic_DNA"/>
</dbReference>
<dbReference type="KEGG" id="haly:HYG82_03175"/>
<dbReference type="AlphaFoldDB" id="A0A7D5KQ30"/>
<evidence type="ECO:0000313" key="2">
    <source>
        <dbReference type="Proteomes" id="UP000509241"/>
    </source>
</evidence>
<keyword evidence="2" id="KW-1185">Reference proteome</keyword>
<accession>A0A7D5KQ30</accession>
<name>A0A7D5KQ30_9EURY</name>
<proteinExistence type="predicted"/>